<evidence type="ECO:0000259" key="1">
    <source>
        <dbReference type="Pfam" id="PF17931"/>
    </source>
</evidence>
<evidence type="ECO:0000313" key="2">
    <source>
        <dbReference type="EMBL" id="QCY70693.1"/>
    </source>
</evidence>
<dbReference type="EMBL" id="CP040812">
    <property type="protein sequence ID" value="QCY70693.1"/>
    <property type="molecule type" value="Genomic_DNA"/>
</dbReference>
<dbReference type="Proteomes" id="UP000309016">
    <property type="component" value="Chromosome"/>
</dbReference>
<dbReference type="SUPFAM" id="SSF48498">
    <property type="entry name" value="Tetracyclin repressor-like, C-terminal domain"/>
    <property type="match status" value="1"/>
</dbReference>
<organism evidence="2 3">
    <name type="scientific">Antarcticibacterium flavum</name>
    <dbReference type="NCBI Taxonomy" id="2058175"/>
    <lineage>
        <taxon>Bacteria</taxon>
        <taxon>Pseudomonadati</taxon>
        <taxon>Bacteroidota</taxon>
        <taxon>Flavobacteriia</taxon>
        <taxon>Flavobacteriales</taxon>
        <taxon>Flavobacteriaceae</taxon>
        <taxon>Antarcticibacterium</taxon>
    </lineage>
</organism>
<name>A0A5B7X7S1_9FLAO</name>
<gene>
    <name evidence="2" type="ORF">FHG64_15560</name>
</gene>
<sequence>MAKQKTTAKVKSTSEKMSADGIISLYMDYVLENEKEPKTIYKFSKDNGITEDEFYQHFGSFEGLKKDIWKRFFANSVGLLQRSPEFESFTTREKLLTFFYTFFENLTANRSYVLFILSREPEVTKNLEQLKGLRRQVIGFSKDLIRENNEEKSAKFLKQSETVFSEATWIQFLFLLKFWMDDNSARFESTDVAIEKSVNTVFDLFDNTPLERVVDFGKFLWKEKMG</sequence>
<dbReference type="RefSeq" id="WP_139067262.1">
    <property type="nucleotide sequence ID" value="NZ_CP040812.1"/>
</dbReference>
<dbReference type="Pfam" id="PF17931">
    <property type="entry name" value="TetR_C_23"/>
    <property type="match status" value="1"/>
</dbReference>
<proteinExistence type="predicted"/>
<reference evidence="2 3" key="1">
    <citation type="submission" date="2019-06" db="EMBL/GenBank/DDBJ databases">
        <title>Complete genome sequence of Antarcticibacterium flavum KCTC 52984T from an Antarctic marine sediment.</title>
        <authorList>
            <person name="Lee Y.M."/>
            <person name="Shin S.C."/>
        </authorList>
    </citation>
    <scope>NUCLEOTIDE SEQUENCE [LARGE SCALE GENOMIC DNA]</scope>
    <source>
        <strain evidence="2 3">KCTC 52984</strain>
    </source>
</reference>
<dbReference type="Gene3D" id="1.10.357.10">
    <property type="entry name" value="Tetracycline Repressor, domain 2"/>
    <property type="match status" value="1"/>
</dbReference>
<protein>
    <submittedName>
        <fullName evidence="2">TetR/AcrR family transcriptional regulator</fullName>
    </submittedName>
</protein>
<dbReference type="OrthoDB" id="977687at2"/>
<dbReference type="KEGG" id="afla:FHG64_15560"/>
<keyword evidence="3" id="KW-1185">Reference proteome</keyword>
<dbReference type="InterPro" id="IPR036271">
    <property type="entry name" value="Tet_transcr_reg_TetR-rel_C_sf"/>
</dbReference>
<dbReference type="InterPro" id="IPR041673">
    <property type="entry name" value="TetR_C_23"/>
</dbReference>
<dbReference type="AlphaFoldDB" id="A0A5B7X7S1"/>
<evidence type="ECO:0000313" key="3">
    <source>
        <dbReference type="Proteomes" id="UP000309016"/>
    </source>
</evidence>
<accession>A0A5B7X7S1</accession>
<feature type="domain" description="Tetracyclin repressor-like C-terminal" evidence="1">
    <location>
        <begin position="94"/>
        <end position="220"/>
    </location>
</feature>